<dbReference type="Pfam" id="PF07331">
    <property type="entry name" value="TctB"/>
    <property type="match status" value="1"/>
</dbReference>
<evidence type="ECO:0000259" key="2">
    <source>
        <dbReference type="Pfam" id="PF07331"/>
    </source>
</evidence>
<dbReference type="InterPro" id="IPR009936">
    <property type="entry name" value="DUF1468"/>
</dbReference>
<keyword evidence="1" id="KW-0812">Transmembrane</keyword>
<keyword evidence="1" id="KW-0472">Membrane</keyword>
<keyword evidence="4" id="KW-1185">Reference proteome</keyword>
<evidence type="ECO:0000313" key="4">
    <source>
        <dbReference type="Proteomes" id="UP000298179"/>
    </source>
</evidence>
<gene>
    <name evidence="3" type="ORF">E3C22_12075</name>
</gene>
<keyword evidence="1" id="KW-1133">Transmembrane helix</keyword>
<name>A0A4Y8RJI9_9HYPH</name>
<organism evidence="3 4">
    <name type="scientific">Jiella endophytica</name>
    <dbReference type="NCBI Taxonomy" id="2558362"/>
    <lineage>
        <taxon>Bacteria</taxon>
        <taxon>Pseudomonadati</taxon>
        <taxon>Pseudomonadota</taxon>
        <taxon>Alphaproteobacteria</taxon>
        <taxon>Hyphomicrobiales</taxon>
        <taxon>Aurantimonadaceae</taxon>
        <taxon>Jiella</taxon>
    </lineage>
</organism>
<feature type="transmembrane region" description="Helical" evidence="1">
    <location>
        <begin position="76"/>
        <end position="105"/>
    </location>
</feature>
<feature type="transmembrane region" description="Helical" evidence="1">
    <location>
        <begin position="5"/>
        <end position="27"/>
    </location>
</feature>
<accession>A0A4Y8RJI9</accession>
<comment type="caution">
    <text evidence="3">The sequence shown here is derived from an EMBL/GenBank/DDBJ whole genome shotgun (WGS) entry which is preliminary data.</text>
</comment>
<feature type="domain" description="DUF1468" evidence="2">
    <location>
        <begin position="6"/>
        <end position="138"/>
    </location>
</feature>
<dbReference type="OrthoDB" id="5519430at2"/>
<feature type="transmembrane region" description="Helical" evidence="1">
    <location>
        <begin position="39"/>
        <end position="56"/>
    </location>
</feature>
<proteinExistence type="predicted"/>
<evidence type="ECO:0000313" key="3">
    <source>
        <dbReference type="EMBL" id="TFF23164.1"/>
    </source>
</evidence>
<dbReference type="RefSeq" id="WP_134762269.1">
    <property type="nucleotide sequence ID" value="NZ_SOZD01000003.1"/>
</dbReference>
<dbReference type="AlphaFoldDB" id="A0A4Y8RJI9"/>
<protein>
    <submittedName>
        <fullName evidence="3">Tripartite tricarboxylate transporter TctB family protein</fullName>
    </submittedName>
</protein>
<sequence length="146" mass="15696">MADRIFAGVLLLVAIGYTIIAFTVIHAPFQYDPLGPESWPRILGIVAIPCILFVLAKPDVASLGVPAKTWGRLAALVMMLFAYAYLFQPLGFILATFAFCMALSLMLGSRLLPALAFSAGIGVAGYFLCTKLLELNLPAGVLTIFR</sequence>
<evidence type="ECO:0000256" key="1">
    <source>
        <dbReference type="SAM" id="Phobius"/>
    </source>
</evidence>
<feature type="transmembrane region" description="Helical" evidence="1">
    <location>
        <begin position="111"/>
        <end position="129"/>
    </location>
</feature>
<dbReference type="EMBL" id="SOZD01000003">
    <property type="protein sequence ID" value="TFF23164.1"/>
    <property type="molecule type" value="Genomic_DNA"/>
</dbReference>
<dbReference type="Proteomes" id="UP000298179">
    <property type="component" value="Unassembled WGS sequence"/>
</dbReference>
<reference evidence="3 4" key="1">
    <citation type="submission" date="2019-03" db="EMBL/GenBank/DDBJ databases">
        <title>Jiella endophytica sp. nov., a novel endophytic bacterium isolated from root of Ficus microcarpa Linn. f.</title>
        <authorList>
            <person name="Tuo L."/>
        </authorList>
    </citation>
    <scope>NUCLEOTIDE SEQUENCE [LARGE SCALE GENOMIC DNA]</scope>
    <source>
        <strain evidence="3 4">CBS5Q-3</strain>
    </source>
</reference>